<sequence length="140" mass="15705">DMPRYLLLEEFKKSEGSVLLGTSSFWQGVDVPGKALQCVIITKLPFSVPNDPVVEAKMEFLQAQNKNSFLHYQLPQAIILLKQGFGRLIRSTKDKGVVAILDPRLKSRSYGKMFLNSLPQCEITSSLSKVKEFMKASPMP</sequence>
<dbReference type="GO" id="GO:0003676">
    <property type="term" value="F:nucleic acid binding"/>
    <property type="evidence" value="ECO:0007669"/>
    <property type="project" value="InterPro"/>
</dbReference>
<dbReference type="Pfam" id="PF13307">
    <property type="entry name" value="Helicase_C_2"/>
    <property type="match status" value="1"/>
</dbReference>
<protein>
    <recommendedName>
        <fullName evidence="1">ATP-dependent helicase C-terminal domain-containing protein</fullName>
    </recommendedName>
</protein>
<dbReference type="InterPro" id="IPR006555">
    <property type="entry name" value="ATP-dep_Helicase_C"/>
</dbReference>
<dbReference type="GO" id="GO:0016818">
    <property type="term" value="F:hydrolase activity, acting on acid anhydrides, in phosphorus-containing anhydrides"/>
    <property type="evidence" value="ECO:0007669"/>
    <property type="project" value="InterPro"/>
</dbReference>
<dbReference type="Gene3D" id="3.40.50.300">
    <property type="entry name" value="P-loop containing nucleotide triphosphate hydrolases"/>
    <property type="match status" value="1"/>
</dbReference>
<evidence type="ECO:0000313" key="2">
    <source>
        <dbReference type="EMBL" id="GAG77639.1"/>
    </source>
</evidence>
<dbReference type="PANTHER" id="PTHR11472">
    <property type="entry name" value="DNA REPAIR DEAD HELICASE RAD3/XP-D SUBFAMILY MEMBER"/>
    <property type="match status" value="1"/>
</dbReference>
<feature type="non-terminal residue" evidence="2">
    <location>
        <position position="1"/>
    </location>
</feature>
<dbReference type="PANTHER" id="PTHR11472:SF34">
    <property type="entry name" value="REGULATOR OF TELOMERE ELONGATION HELICASE 1"/>
    <property type="match status" value="1"/>
</dbReference>
<dbReference type="SMART" id="SM00491">
    <property type="entry name" value="HELICc2"/>
    <property type="match status" value="1"/>
</dbReference>
<gene>
    <name evidence="2" type="ORF">S01H4_21095</name>
</gene>
<proteinExistence type="predicted"/>
<dbReference type="AlphaFoldDB" id="X1A7C6"/>
<dbReference type="GO" id="GO:0003678">
    <property type="term" value="F:DNA helicase activity"/>
    <property type="evidence" value="ECO:0007669"/>
    <property type="project" value="TreeGrafter"/>
</dbReference>
<name>X1A7C6_9ZZZZ</name>
<accession>X1A7C6</accession>
<dbReference type="SUPFAM" id="SSF52540">
    <property type="entry name" value="P-loop containing nucleoside triphosphate hydrolases"/>
    <property type="match status" value="1"/>
</dbReference>
<dbReference type="GO" id="GO:0006139">
    <property type="term" value="P:nucleobase-containing compound metabolic process"/>
    <property type="evidence" value="ECO:0007669"/>
    <property type="project" value="InterPro"/>
</dbReference>
<dbReference type="EMBL" id="BART01009535">
    <property type="protein sequence ID" value="GAG77639.1"/>
    <property type="molecule type" value="Genomic_DNA"/>
</dbReference>
<dbReference type="InterPro" id="IPR045028">
    <property type="entry name" value="DinG/Rad3-like"/>
</dbReference>
<dbReference type="InterPro" id="IPR027417">
    <property type="entry name" value="P-loop_NTPase"/>
</dbReference>
<organism evidence="2">
    <name type="scientific">marine sediment metagenome</name>
    <dbReference type="NCBI Taxonomy" id="412755"/>
    <lineage>
        <taxon>unclassified sequences</taxon>
        <taxon>metagenomes</taxon>
        <taxon>ecological metagenomes</taxon>
    </lineage>
</organism>
<comment type="caution">
    <text evidence="2">The sequence shown here is derived from an EMBL/GenBank/DDBJ whole genome shotgun (WGS) entry which is preliminary data.</text>
</comment>
<dbReference type="GO" id="GO:0005524">
    <property type="term" value="F:ATP binding"/>
    <property type="evidence" value="ECO:0007669"/>
    <property type="project" value="InterPro"/>
</dbReference>
<evidence type="ECO:0000259" key="1">
    <source>
        <dbReference type="SMART" id="SM00491"/>
    </source>
</evidence>
<feature type="domain" description="ATP-dependent helicase C-terminal" evidence="1">
    <location>
        <begin position="2"/>
        <end position="107"/>
    </location>
</feature>
<reference evidence="2" key="1">
    <citation type="journal article" date="2014" name="Front. Microbiol.">
        <title>High frequency of phylogenetically diverse reductive dehalogenase-homologous genes in deep subseafloor sedimentary metagenomes.</title>
        <authorList>
            <person name="Kawai M."/>
            <person name="Futagami T."/>
            <person name="Toyoda A."/>
            <person name="Takaki Y."/>
            <person name="Nishi S."/>
            <person name="Hori S."/>
            <person name="Arai W."/>
            <person name="Tsubouchi T."/>
            <person name="Morono Y."/>
            <person name="Uchiyama I."/>
            <person name="Ito T."/>
            <person name="Fujiyama A."/>
            <person name="Inagaki F."/>
            <person name="Takami H."/>
        </authorList>
    </citation>
    <scope>NUCLEOTIDE SEQUENCE</scope>
    <source>
        <strain evidence="2">Expedition CK06-06</strain>
    </source>
</reference>